<comment type="caution">
    <text evidence="5">The sequence shown here is derived from an EMBL/GenBank/DDBJ whole genome shotgun (WGS) entry which is preliminary data.</text>
</comment>
<dbReference type="GO" id="GO:0006355">
    <property type="term" value="P:regulation of DNA-templated transcription"/>
    <property type="evidence" value="ECO:0007669"/>
    <property type="project" value="InterPro"/>
</dbReference>
<dbReference type="Gene3D" id="1.10.10.10">
    <property type="entry name" value="Winged helix-like DNA-binding domain superfamily/Winged helix DNA-binding domain"/>
    <property type="match status" value="1"/>
</dbReference>
<feature type="domain" description="HTH luxR-type" evidence="4">
    <location>
        <begin position="83"/>
        <end position="148"/>
    </location>
</feature>
<dbReference type="Proteomes" id="UP000611629">
    <property type="component" value="Unassembled WGS sequence"/>
</dbReference>
<evidence type="ECO:0000313" key="6">
    <source>
        <dbReference type="Proteomes" id="UP000611629"/>
    </source>
</evidence>
<evidence type="ECO:0000313" key="5">
    <source>
        <dbReference type="EMBL" id="NYB74718.1"/>
    </source>
</evidence>
<evidence type="ECO:0000256" key="3">
    <source>
        <dbReference type="ARBA" id="ARBA00023163"/>
    </source>
</evidence>
<organism evidence="5 6">
    <name type="scientific">Sedimentibacter hydroxybenzoicus DSM 7310</name>
    <dbReference type="NCBI Taxonomy" id="1123245"/>
    <lineage>
        <taxon>Bacteria</taxon>
        <taxon>Bacillati</taxon>
        <taxon>Bacillota</taxon>
        <taxon>Tissierellia</taxon>
        <taxon>Sedimentibacter</taxon>
    </lineage>
</organism>
<reference evidence="5" key="1">
    <citation type="submission" date="2020-07" db="EMBL/GenBank/DDBJ databases">
        <title>Genomic analysis of a strain of Sedimentibacter Hydroxybenzoicus DSM7310.</title>
        <authorList>
            <person name="Ma S."/>
        </authorList>
    </citation>
    <scope>NUCLEOTIDE SEQUENCE</scope>
    <source>
        <strain evidence="5">DSM 7310</strain>
    </source>
</reference>
<dbReference type="Pfam" id="PF00196">
    <property type="entry name" value="GerE"/>
    <property type="match status" value="1"/>
</dbReference>
<dbReference type="SMART" id="SM00421">
    <property type="entry name" value="HTH_LUXR"/>
    <property type="match status" value="1"/>
</dbReference>
<dbReference type="AlphaFoldDB" id="A0A974BK84"/>
<keyword evidence="1" id="KW-0805">Transcription regulation</keyword>
<dbReference type="InterPro" id="IPR036388">
    <property type="entry name" value="WH-like_DNA-bd_sf"/>
</dbReference>
<evidence type="ECO:0000256" key="2">
    <source>
        <dbReference type="ARBA" id="ARBA00023125"/>
    </source>
</evidence>
<dbReference type="InterPro" id="IPR016032">
    <property type="entry name" value="Sig_transdc_resp-reg_C-effctor"/>
</dbReference>
<sequence length="155" mass="17727">MGLFGFFNLGCLYTQVLIRYVISYNNCYTIIVAYIKPIHNAINIIKQNPSTGTKTNIPEFDDLIECISTKEETDPDSLILNEFLSNLRTLSPSERAVFNLYAENNTAKEIAEKLFLSINTIKTHTKHIYAKLNIKSKDELLLYVEMLKESGKKII</sequence>
<dbReference type="PRINTS" id="PR00038">
    <property type="entry name" value="HTHLUXR"/>
</dbReference>
<dbReference type="InterPro" id="IPR000792">
    <property type="entry name" value="Tscrpt_reg_LuxR_C"/>
</dbReference>
<keyword evidence="2" id="KW-0238">DNA-binding</keyword>
<protein>
    <submittedName>
        <fullName evidence="5">LuxR family transcriptional regulator</fullName>
    </submittedName>
</protein>
<dbReference type="SUPFAM" id="SSF46894">
    <property type="entry name" value="C-terminal effector domain of the bipartite response regulators"/>
    <property type="match status" value="1"/>
</dbReference>
<dbReference type="PANTHER" id="PTHR44688">
    <property type="entry name" value="DNA-BINDING TRANSCRIPTIONAL ACTIVATOR DEVR_DOSR"/>
    <property type="match status" value="1"/>
</dbReference>
<dbReference type="PANTHER" id="PTHR44688:SF16">
    <property type="entry name" value="DNA-BINDING TRANSCRIPTIONAL ACTIVATOR DEVR_DOSR"/>
    <property type="match status" value="1"/>
</dbReference>
<gene>
    <name evidence="5" type="ORF">HZF24_11280</name>
</gene>
<accession>A0A974BK84</accession>
<name>A0A974BK84_SEDHY</name>
<dbReference type="PROSITE" id="PS50043">
    <property type="entry name" value="HTH_LUXR_2"/>
    <property type="match status" value="1"/>
</dbReference>
<dbReference type="CDD" id="cd06170">
    <property type="entry name" value="LuxR_C_like"/>
    <property type="match status" value="1"/>
</dbReference>
<evidence type="ECO:0000259" key="4">
    <source>
        <dbReference type="PROSITE" id="PS50043"/>
    </source>
</evidence>
<dbReference type="EMBL" id="JACBNQ010000012">
    <property type="protein sequence ID" value="NYB74718.1"/>
    <property type="molecule type" value="Genomic_DNA"/>
</dbReference>
<keyword evidence="3" id="KW-0804">Transcription</keyword>
<evidence type="ECO:0000256" key="1">
    <source>
        <dbReference type="ARBA" id="ARBA00023015"/>
    </source>
</evidence>
<keyword evidence="6" id="KW-1185">Reference proteome</keyword>
<dbReference type="GO" id="GO:0003677">
    <property type="term" value="F:DNA binding"/>
    <property type="evidence" value="ECO:0007669"/>
    <property type="project" value="UniProtKB-KW"/>
</dbReference>
<proteinExistence type="predicted"/>